<dbReference type="PANTHER" id="PTHR43792:SF1">
    <property type="entry name" value="N-ACETYLTRANSFERASE DOMAIN-CONTAINING PROTEIN"/>
    <property type="match status" value="1"/>
</dbReference>
<dbReference type="EMBL" id="JBDJNQ010000007">
    <property type="protein sequence ID" value="MEN5378602.1"/>
    <property type="molecule type" value="Genomic_DNA"/>
</dbReference>
<dbReference type="RefSeq" id="WP_183912912.1">
    <property type="nucleotide sequence ID" value="NZ_JBDJNQ010000007.1"/>
</dbReference>
<accession>A0ABV0BVJ6</accession>
<gene>
    <name evidence="2" type="ORF">ABE541_15170</name>
</gene>
<keyword evidence="3" id="KW-1185">Reference proteome</keyword>
<dbReference type="PROSITE" id="PS51186">
    <property type="entry name" value="GNAT"/>
    <property type="match status" value="1"/>
</dbReference>
<protein>
    <submittedName>
        <fullName evidence="2">GNAT family N-acetyltransferase</fullName>
    </submittedName>
</protein>
<dbReference type="InterPro" id="IPR000182">
    <property type="entry name" value="GNAT_dom"/>
</dbReference>
<dbReference type="InterPro" id="IPR016181">
    <property type="entry name" value="Acyl_CoA_acyltransferase"/>
</dbReference>
<dbReference type="PANTHER" id="PTHR43792">
    <property type="entry name" value="GNAT FAMILY, PUTATIVE (AFU_ORTHOLOGUE AFUA_3G00765)-RELATED-RELATED"/>
    <property type="match status" value="1"/>
</dbReference>
<dbReference type="SUPFAM" id="SSF55729">
    <property type="entry name" value="Acyl-CoA N-acyltransferases (Nat)"/>
    <property type="match status" value="1"/>
</dbReference>
<evidence type="ECO:0000313" key="3">
    <source>
        <dbReference type="Proteomes" id="UP001409291"/>
    </source>
</evidence>
<dbReference type="Pfam" id="PF13302">
    <property type="entry name" value="Acetyltransf_3"/>
    <property type="match status" value="1"/>
</dbReference>
<feature type="domain" description="N-acetyltransferase" evidence="1">
    <location>
        <begin position="3"/>
        <end position="158"/>
    </location>
</feature>
<reference evidence="2 3" key="1">
    <citation type="submission" date="2024-04" db="EMBL/GenBank/DDBJ databases">
        <title>WGS of bacteria from Torrens River.</title>
        <authorList>
            <person name="Wyrsch E.R."/>
            <person name="Drigo B."/>
        </authorList>
    </citation>
    <scope>NUCLEOTIDE SEQUENCE [LARGE SCALE GENOMIC DNA]</scope>
    <source>
        <strain evidence="2 3">TWI391</strain>
    </source>
</reference>
<proteinExistence type="predicted"/>
<organism evidence="2 3">
    <name type="scientific">Sphingobacterium kitahiroshimense</name>
    <dbReference type="NCBI Taxonomy" id="470446"/>
    <lineage>
        <taxon>Bacteria</taxon>
        <taxon>Pseudomonadati</taxon>
        <taxon>Bacteroidota</taxon>
        <taxon>Sphingobacteriia</taxon>
        <taxon>Sphingobacteriales</taxon>
        <taxon>Sphingobacteriaceae</taxon>
        <taxon>Sphingobacterium</taxon>
    </lineage>
</organism>
<dbReference type="Gene3D" id="3.40.630.30">
    <property type="match status" value="1"/>
</dbReference>
<dbReference type="Proteomes" id="UP001409291">
    <property type="component" value="Unassembled WGS sequence"/>
</dbReference>
<name>A0ABV0BVJ6_9SPHI</name>
<dbReference type="InterPro" id="IPR051531">
    <property type="entry name" value="N-acetyltransferase"/>
</dbReference>
<comment type="caution">
    <text evidence="2">The sequence shown here is derived from an EMBL/GenBank/DDBJ whole genome shotgun (WGS) entry which is preliminary data.</text>
</comment>
<evidence type="ECO:0000259" key="1">
    <source>
        <dbReference type="PROSITE" id="PS51186"/>
    </source>
</evidence>
<evidence type="ECO:0000313" key="2">
    <source>
        <dbReference type="EMBL" id="MEN5378602.1"/>
    </source>
</evidence>
<sequence length="165" mass="19190">MKINLQKYGPEDFNSFKTLVCEDDLMKYISGNGLNENQARAKFDRILEINSKERELGYFKVLTEENEFVGDCKLERYKHDESILEIGYIIKKNFWRNGIGSLICRKLLDVAHNLYPDLAVIGIIDPENMASKKLLEKFGFESYFIGIEDDLPTEKLILKKLQVDE</sequence>